<dbReference type="AlphaFoldDB" id="A0A9D1NIQ0"/>
<organism evidence="8 9">
    <name type="scientific">Candidatus Spyradosoma merdigallinarum</name>
    <dbReference type="NCBI Taxonomy" id="2840950"/>
    <lineage>
        <taxon>Bacteria</taxon>
        <taxon>Pseudomonadati</taxon>
        <taxon>Verrucomicrobiota</taxon>
        <taxon>Opitutia</taxon>
        <taxon>Opitutia incertae sedis</taxon>
        <taxon>Candidatus Spyradosoma</taxon>
    </lineage>
</organism>
<dbReference type="FunFam" id="3.40.1190.20:FF:000003">
    <property type="entry name" value="Phosphomethylpyrimidine kinase ThiD"/>
    <property type="match status" value="1"/>
</dbReference>
<keyword evidence="3 8" id="KW-0808">Transferase</keyword>
<evidence type="ECO:0000256" key="5">
    <source>
        <dbReference type="ARBA" id="ARBA00022777"/>
    </source>
</evidence>
<evidence type="ECO:0000313" key="8">
    <source>
        <dbReference type="EMBL" id="HIV03606.1"/>
    </source>
</evidence>
<feature type="domain" description="Pyridoxamine kinase/Phosphomethylpyrimidine kinase" evidence="7">
    <location>
        <begin position="35"/>
        <end position="284"/>
    </location>
</feature>
<evidence type="ECO:0000256" key="1">
    <source>
        <dbReference type="ARBA" id="ARBA00004948"/>
    </source>
</evidence>
<reference evidence="8" key="2">
    <citation type="journal article" date="2021" name="PeerJ">
        <title>Extensive microbial diversity within the chicken gut microbiome revealed by metagenomics and culture.</title>
        <authorList>
            <person name="Gilroy R."/>
            <person name="Ravi A."/>
            <person name="Getino M."/>
            <person name="Pursley I."/>
            <person name="Horton D.L."/>
            <person name="Alikhan N.F."/>
            <person name="Baker D."/>
            <person name="Gharbi K."/>
            <person name="Hall N."/>
            <person name="Watson M."/>
            <person name="Adriaenssens E.M."/>
            <person name="Foster-Nyarko E."/>
            <person name="Jarju S."/>
            <person name="Secka A."/>
            <person name="Antonio M."/>
            <person name="Oren A."/>
            <person name="Chaudhuri R.R."/>
            <person name="La Ragione R."/>
            <person name="Hildebrand F."/>
            <person name="Pallen M.J."/>
        </authorList>
    </citation>
    <scope>NUCLEOTIDE SEQUENCE</scope>
    <source>
        <strain evidence="8">10669</strain>
    </source>
</reference>
<proteinExistence type="predicted"/>
<protein>
    <recommendedName>
        <fullName evidence="2">hydroxymethylpyrimidine kinase</fullName>
        <ecNumber evidence="2">2.7.1.49</ecNumber>
    </recommendedName>
</protein>
<dbReference type="PANTHER" id="PTHR20858">
    <property type="entry name" value="PHOSPHOMETHYLPYRIMIDINE KINASE"/>
    <property type="match status" value="1"/>
</dbReference>
<dbReference type="GO" id="GO:0008902">
    <property type="term" value="F:hydroxymethylpyrimidine kinase activity"/>
    <property type="evidence" value="ECO:0007669"/>
    <property type="project" value="UniProtKB-EC"/>
</dbReference>
<evidence type="ECO:0000259" key="7">
    <source>
        <dbReference type="Pfam" id="PF08543"/>
    </source>
</evidence>
<dbReference type="InterPro" id="IPR013749">
    <property type="entry name" value="PM/HMP-P_kinase-1"/>
</dbReference>
<gene>
    <name evidence="8" type="primary">thiD</name>
    <name evidence="8" type="ORF">IAC75_00440</name>
</gene>
<evidence type="ECO:0000256" key="4">
    <source>
        <dbReference type="ARBA" id="ARBA00022741"/>
    </source>
</evidence>
<name>A0A9D1NIQ0_9BACT</name>
<comment type="caution">
    <text evidence="8">The sequence shown here is derived from an EMBL/GenBank/DDBJ whole genome shotgun (WGS) entry which is preliminary data.</text>
</comment>
<keyword evidence="6" id="KW-0067">ATP-binding</keyword>
<evidence type="ECO:0000256" key="2">
    <source>
        <dbReference type="ARBA" id="ARBA00012135"/>
    </source>
</evidence>
<evidence type="ECO:0000256" key="6">
    <source>
        <dbReference type="ARBA" id="ARBA00022840"/>
    </source>
</evidence>
<comment type="pathway">
    <text evidence="1">Cofactor biosynthesis; thiamine diphosphate biosynthesis.</text>
</comment>
<dbReference type="PANTHER" id="PTHR20858:SF17">
    <property type="entry name" value="HYDROXYMETHYLPYRIMIDINE_PHOSPHOMETHYLPYRIMIDINE KINASE THI20-RELATED"/>
    <property type="match status" value="1"/>
</dbReference>
<dbReference type="Pfam" id="PF08543">
    <property type="entry name" value="Phos_pyr_kin"/>
    <property type="match status" value="1"/>
</dbReference>
<dbReference type="GO" id="GO:0009228">
    <property type="term" value="P:thiamine biosynthetic process"/>
    <property type="evidence" value="ECO:0007669"/>
    <property type="project" value="InterPro"/>
</dbReference>
<keyword evidence="4" id="KW-0547">Nucleotide-binding</keyword>
<dbReference type="Gene3D" id="3.40.1190.20">
    <property type="match status" value="1"/>
</dbReference>
<dbReference type="GO" id="GO:0005524">
    <property type="term" value="F:ATP binding"/>
    <property type="evidence" value="ECO:0007669"/>
    <property type="project" value="UniProtKB-KW"/>
</dbReference>
<evidence type="ECO:0000256" key="3">
    <source>
        <dbReference type="ARBA" id="ARBA00022679"/>
    </source>
</evidence>
<dbReference type="NCBIfam" id="TIGR00097">
    <property type="entry name" value="HMP-P_kinase"/>
    <property type="match status" value="1"/>
</dbReference>
<dbReference type="InterPro" id="IPR004399">
    <property type="entry name" value="HMP/HMP-P_kinase_dom"/>
</dbReference>
<evidence type="ECO:0000313" key="9">
    <source>
        <dbReference type="Proteomes" id="UP000886812"/>
    </source>
</evidence>
<dbReference type="InterPro" id="IPR029056">
    <property type="entry name" value="Ribokinase-like"/>
</dbReference>
<keyword evidence="5 8" id="KW-0418">Kinase</keyword>
<sequence>MNGGEKDGGGAFRPRVPAGTAARDLPVALTVAGSDSGGGAGIQADLLTFAAHGVFGTTAISALTAQNPRGVSGVHPVPAAFVLEQAEQVARFFPVSAAKTGMLADAEIISAVADFFSAHREIRLVADPVMIATSGARLIDEDAVSALRERLLPLASLVTPNLDEAEVLLGEKFSWRGNAAAEAEEMPRSAQRLADALGVPALLKGGHGAGAKILDVLAFPGDAASRFAEVHARIEETDTHGSGCTLSAAVAANLALDAGKNFGEKERLVRAVSRAAAYAARGIAFPLRVAGARFIAHL</sequence>
<dbReference type="Proteomes" id="UP000886812">
    <property type="component" value="Unassembled WGS sequence"/>
</dbReference>
<dbReference type="SUPFAM" id="SSF53613">
    <property type="entry name" value="Ribokinase-like"/>
    <property type="match status" value="1"/>
</dbReference>
<accession>A0A9D1NIQ0</accession>
<dbReference type="GO" id="GO:0005829">
    <property type="term" value="C:cytosol"/>
    <property type="evidence" value="ECO:0007669"/>
    <property type="project" value="TreeGrafter"/>
</dbReference>
<dbReference type="CDD" id="cd01169">
    <property type="entry name" value="HMPP_kinase"/>
    <property type="match status" value="1"/>
</dbReference>
<reference evidence="8" key="1">
    <citation type="submission" date="2020-10" db="EMBL/GenBank/DDBJ databases">
        <authorList>
            <person name="Gilroy R."/>
        </authorList>
    </citation>
    <scope>NUCLEOTIDE SEQUENCE</scope>
    <source>
        <strain evidence="8">10669</strain>
    </source>
</reference>
<dbReference type="EMBL" id="DVOG01000016">
    <property type="protein sequence ID" value="HIV03606.1"/>
    <property type="molecule type" value="Genomic_DNA"/>
</dbReference>
<dbReference type="GO" id="GO:0008972">
    <property type="term" value="F:phosphomethylpyrimidine kinase activity"/>
    <property type="evidence" value="ECO:0007669"/>
    <property type="project" value="InterPro"/>
</dbReference>
<dbReference type="EC" id="2.7.1.49" evidence="2"/>